<dbReference type="InterPro" id="IPR001851">
    <property type="entry name" value="ABC_transp_permease"/>
</dbReference>
<feature type="region of interest" description="Disordered" evidence="6">
    <location>
        <begin position="174"/>
        <end position="194"/>
    </location>
</feature>
<dbReference type="EMBL" id="LGEM01000034">
    <property type="protein sequence ID" value="KUP97229.1"/>
    <property type="molecule type" value="Genomic_DNA"/>
</dbReference>
<dbReference type="AlphaFoldDB" id="A0A147KJ35"/>
<dbReference type="PATRIC" id="fig|665004.4.peg.3095"/>
<dbReference type="InterPro" id="IPR043428">
    <property type="entry name" value="LivM-like"/>
</dbReference>
<dbReference type="GO" id="GO:0015658">
    <property type="term" value="F:branched-chain amino acid transmembrane transporter activity"/>
    <property type="evidence" value="ECO:0007669"/>
    <property type="project" value="InterPro"/>
</dbReference>
<keyword evidence="4 7" id="KW-1133">Transmembrane helix</keyword>
<evidence type="ECO:0000256" key="3">
    <source>
        <dbReference type="ARBA" id="ARBA00022692"/>
    </source>
</evidence>
<dbReference type="CDD" id="cd06581">
    <property type="entry name" value="TM_PBP1_LivM_like"/>
    <property type="match status" value="1"/>
</dbReference>
<proteinExistence type="predicted"/>
<feature type="transmembrane region" description="Helical" evidence="7">
    <location>
        <begin position="142"/>
        <end position="167"/>
    </location>
</feature>
<comment type="subcellular location">
    <subcellularLocation>
        <location evidence="1">Cell membrane</location>
        <topology evidence="1">Multi-pass membrane protein</topology>
    </subcellularLocation>
</comment>
<dbReference type="STRING" id="665004.AC529_07910"/>
<reference evidence="9" key="1">
    <citation type="journal article" date="2017" name="Acta Aliment.">
        <title>Plant polysaccharide degrading enzyme system of Thermpbifida cellulosilytica TB100 revealed by de novo genome project data.</title>
        <authorList>
            <person name="Toth A."/>
            <person name="Baka E."/>
            <person name="Luzics S."/>
            <person name="Bata-Vidacs I."/>
            <person name="Nagy I."/>
            <person name="Balint B."/>
            <person name="Herceg R."/>
            <person name="Olasz F."/>
            <person name="Wilk T."/>
            <person name="Nagy T."/>
            <person name="Kriszt B."/>
            <person name="Nagy I."/>
            <person name="Kukolya J."/>
        </authorList>
    </citation>
    <scope>NUCLEOTIDE SEQUENCE [LARGE SCALE GENOMIC DNA]</scope>
    <source>
        <strain evidence="9">TB100</strain>
    </source>
</reference>
<accession>A0A147KJ35</accession>
<evidence type="ECO:0000256" key="7">
    <source>
        <dbReference type="SAM" id="Phobius"/>
    </source>
</evidence>
<comment type="caution">
    <text evidence="8">The sequence shown here is derived from an EMBL/GenBank/DDBJ whole genome shotgun (WGS) entry which is preliminary data.</text>
</comment>
<name>A0A147KJ35_THECS</name>
<feature type="non-terminal residue" evidence="8">
    <location>
        <position position="1"/>
    </location>
</feature>
<evidence type="ECO:0000256" key="5">
    <source>
        <dbReference type="ARBA" id="ARBA00023136"/>
    </source>
</evidence>
<evidence type="ECO:0000256" key="2">
    <source>
        <dbReference type="ARBA" id="ARBA00022475"/>
    </source>
</evidence>
<evidence type="ECO:0000313" key="9">
    <source>
        <dbReference type="Proteomes" id="UP000074382"/>
    </source>
</evidence>
<feature type="transmembrane region" description="Helical" evidence="7">
    <location>
        <begin position="97"/>
        <end position="122"/>
    </location>
</feature>
<keyword evidence="9" id="KW-1185">Reference proteome</keyword>
<dbReference type="Pfam" id="PF02653">
    <property type="entry name" value="BPD_transp_2"/>
    <property type="match status" value="1"/>
</dbReference>
<dbReference type="PANTHER" id="PTHR30482">
    <property type="entry name" value="HIGH-AFFINITY BRANCHED-CHAIN AMINO ACID TRANSPORT SYSTEM PERMEASE"/>
    <property type="match status" value="1"/>
</dbReference>
<keyword evidence="5 7" id="KW-0472">Membrane</keyword>
<evidence type="ECO:0000256" key="4">
    <source>
        <dbReference type="ARBA" id="ARBA00022989"/>
    </source>
</evidence>
<dbReference type="Proteomes" id="UP000074382">
    <property type="component" value="Unassembled WGS sequence"/>
</dbReference>
<keyword evidence="2" id="KW-1003">Cell membrane</keyword>
<evidence type="ECO:0000256" key="6">
    <source>
        <dbReference type="SAM" id="MobiDB-lite"/>
    </source>
</evidence>
<evidence type="ECO:0000313" key="8">
    <source>
        <dbReference type="EMBL" id="KUP97229.1"/>
    </source>
</evidence>
<dbReference type="PANTHER" id="PTHR30482:SF10">
    <property type="entry name" value="HIGH-AFFINITY BRANCHED-CHAIN AMINO ACID TRANSPORT PROTEIN BRAE"/>
    <property type="match status" value="1"/>
</dbReference>
<sequence>LSGLLTDNQWKALVVWLTVLTALVVLATLSRGRLGRRMRAVRDDESAAAMAGIPVGRTRVTAFVVSAGCASLAGACEAYLLGTATPSSFSLALSLSLLAALVLGGLGSLWGALWGALALVYLEAAGRELADLLGLGSSVADNLPPVFFGVMLVVIVTAWPTGVHGALRRLGGLSARQRTPNPPSDPPSITTTGA</sequence>
<protein>
    <submittedName>
        <fullName evidence="8">Branched-chain amino acid ABC transporter permease</fullName>
    </submittedName>
</protein>
<evidence type="ECO:0000256" key="1">
    <source>
        <dbReference type="ARBA" id="ARBA00004651"/>
    </source>
</evidence>
<organism evidence="8 9">
    <name type="scientific">Thermobifida cellulosilytica TB100</name>
    <dbReference type="NCBI Taxonomy" id="665004"/>
    <lineage>
        <taxon>Bacteria</taxon>
        <taxon>Bacillati</taxon>
        <taxon>Actinomycetota</taxon>
        <taxon>Actinomycetes</taxon>
        <taxon>Streptosporangiales</taxon>
        <taxon>Nocardiopsidaceae</taxon>
        <taxon>Thermobifida</taxon>
    </lineage>
</organism>
<gene>
    <name evidence="8" type="ORF">AC529_07910</name>
</gene>
<feature type="transmembrane region" description="Helical" evidence="7">
    <location>
        <begin position="12"/>
        <end position="29"/>
    </location>
</feature>
<dbReference type="GO" id="GO:0005886">
    <property type="term" value="C:plasma membrane"/>
    <property type="evidence" value="ECO:0007669"/>
    <property type="project" value="UniProtKB-SubCell"/>
</dbReference>
<keyword evidence="3 7" id="KW-0812">Transmembrane</keyword>